<evidence type="ECO:0008006" key="3">
    <source>
        <dbReference type="Google" id="ProtNLM"/>
    </source>
</evidence>
<evidence type="ECO:0000313" key="1">
    <source>
        <dbReference type="EMBL" id="PAV74519.1"/>
    </source>
</evidence>
<organism evidence="1 2">
    <name type="scientific">Diploscapter pachys</name>
    <dbReference type="NCBI Taxonomy" id="2018661"/>
    <lineage>
        <taxon>Eukaryota</taxon>
        <taxon>Metazoa</taxon>
        <taxon>Ecdysozoa</taxon>
        <taxon>Nematoda</taxon>
        <taxon>Chromadorea</taxon>
        <taxon>Rhabditida</taxon>
        <taxon>Rhabditina</taxon>
        <taxon>Rhabditomorpha</taxon>
        <taxon>Rhabditoidea</taxon>
        <taxon>Rhabditidae</taxon>
        <taxon>Diploscapter</taxon>
    </lineage>
</organism>
<dbReference type="SUPFAM" id="SSF46785">
    <property type="entry name" value="Winged helix' DNA-binding domain"/>
    <property type="match status" value="1"/>
</dbReference>
<accession>A0A2A2KL15</accession>
<reference evidence="1 2" key="1">
    <citation type="journal article" date="2017" name="Curr. Biol.">
        <title>Genome architecture and evolution of a unichromosomal asexual nematode.</title>
        <authorList>
            <person name="Fradin H."/>
            <person name="Zegar C."/>
            <person name="Gutwein M."/>
            <person name="Lucas J."/>
            <person name="Kovtun M."/>
            <person name="Corcoran D."/>
            <person name="Baugh L.R."/>
            <person name="Kiontke K."/>
            <person name="Gunsalus K."/>
            <person name="Fitch D.H."/>
            <person name="Piano F."/>
        </authorList>
    </citation>
    <scope>NUCLEOTIDE SEQUENCE [LARGE SCALE GENOMIC DNA]</scope>
    <source>
        <strain evidence="1">PF1309</strain>
    </source>
</reference>
<keyword evidence="2" id="KW-1185">Reference proteome</keyword>
<comment type="caution">
    <text evidence="1">The sequence shown here is derived from an EMBL/GenBank/DDBJ whole genome shotgun (WGS) entry which is preliminary data.</text>
</comment>
<evidence type="ECO:0000313" key="2">
    <source>
        <dbReference type="Proteomes" id="UP000218231"/>
    </source>
</evidence>
<sequence length="115" mass="12495">MDLVKRMAEGIVLVAGDRIFKRRLVAKGDEVVEVFAGELIDGLAARPLASIPRCSSAAKERSVVSRHLQVLHDAQIVKATKVGRQVFYEVNGGAIVERLEGLLQRTKGLVSLCCP</sequence>
<dbReference type="InterPro" id="IPR036390">
    <property type="entry name" value="WH_DNA-bd_sf"/>
</dbReference>
<dbReference type="InterPro" id="IPR036388">
    <property type="entry name" value="WH-like_DNA-bd_sf"/>
</dbReference>
<dbReference type="Proteomes" id="UP000218231">
    <property type="component" value="Unassembled WGS sequence"/>
</dbReference>
<name>A0A2A2KL15_9BILA</name>
<proteinExistence type="predicted"/>
<gene>
    <name evidence="1" type="ORF">WR25_00310</name>
</gene>
<protein>
    <recommendedName>
        <fullName evidence="3">HTH arsR-type domain-containing protein</fullName>
    </recommendedName>
</protein>
<dbReference type="Gene3D" id="1.10.10.10">
    <property type="entry name" value="Winged helix-like DNA-binding domain superfamily/Winged helix DNA-binding domain"/>
    <property type="match status" value="1"/>
</dbReference>
<dbReference type="EMBL" id="LIAE01008323">
    <property type="protein sequence ID" value="PAV74519.1"/>
    <property type="molecule type" value="Genomic_DNA"/>
</dbReference>
<dbReference type="AlphaFoldDB" id="A0A2A2KL15"/>